<reference evidence="1 2" key="1">
    <citation type="journal article" date="2011" name="PLoS Genet.">
        <title>Finished genome of the fungal wheat pathogen Mycosphaerella graminicola reveals dispensome structure, chromosome plasticity, and stealth pathogenesis.</title>
        <authorList>
            <person name="Goodwin S.B."/>
            <person name="Ben M'barek S."/>
            <person name="Dhillon B."/>
            <person name="Wittenberg A.H.J."/>
            <person name="Crane C.F."/>
            <person name="Hane J.K."/>
            <person name="Foster A.J."/>
            <person name="Van der Lee T.A.J."/>
            <person name="Grimwood J."/>
            <person name="Aerts A."/>
            <person name="Antoniw J."/>
            <person name="Bailey A."/>
            <person name="Bluhm B."/>
            <person name="Bowler J."/>
            <person name="Bristow J."/>
            <person name="van der Burgt A."/>
            <person name="Canto-Canche B."/>
            <person name="Churchill A.C.L."/>
            <person name="Conde-Ferraez L."/>
            <person name="Cools H.J."/>
            <person name="Coutinho P.M."/>
            <person name="Csukai M."/>
            <person name="Dehal P."/>
            <person name="De Wit P."/>
            <person name="Donzelli B."/>
            <person name="van de Geest H.C."/>
            <person name="van Ham R.C.H.J."/>
            <person name="Hammond-Kosack K.E."/>
            <person name="Henrissat B."/>
            <person name="Kilian A."/>
            <person name="Kobayashi A.K."/>
            <person name="Koopmann E."/>
            <person name="Kourmpetis Y."/>
            <person name="Kuzniar A."/>
            <person name="Lindquist E."/>
            <person name="Lombard V."/>
            <person name="Maliepaard C."/>
            <person name="Martins N."/>
            <person name="Mehrabi R."/>
            <person name="Nap J.P.H."/>
            <person name="Ponomarenko A."/>
            <person name="Rudd J.J."/>
            <person name="Salamov A."/>
            <person name="Schmutz J."/>
            <person name="Schouten H.J."/>
            <person name="Shapiro H."/>
            <person name="Stergiopoulos I."/>
            <person name="Torriani S.F.F."/>
            <person name="Tu H."/>
            <person name="de Vries R.P."/>
            <person name="Waalwijk C."/>
            <person name="Ware S.B."/>
            <person name="Wiebenga A."/>
            <person name="Zwiers L.-H."/>
            <person name="Oliver R.P."/>
            <person name="Grigoriev I.V."/>
            <person name="Kema G.H.J."/>
        </authorList>
    </citation>
    <scope>NUCLEOTIDE SEQUENCE [LARGE SCALE GENOMIC DNA]</scope>
    <source>
        <strain evidence="2">CBS 115943 / IPO323</strain>
    </source>
</reference>
<organism evidence="1 2">
    <name type="scientific">Zymoseptoria tritici (strain CBS 115943 / IPO323)</name>
    <name type="common">Speckled leaf blotch fungus</name>
    <name type="synonym">Septoria tritici</name>
    <dbReference type="NCBI Taxonomy" id="336722"/>
    <lineage>
        <taxon>Eukaryota</taxon>
        <taxon>Fungi</taxon>
        <taxon>Dikarya</taxon>
        <taxon>Ascomycota</taxon>
        <taxon>Pezizomycotina</taxon>
        <taxon>Dothideomycetes</taxon>
        <taxon>Dothideomycetidae</taxon>
        <taxon>Mycosphaerellales</taxon>
        <taxon>Mycosphaerellaceae</taxon>
        <taxon>Zymoseptoria</taxon>
    </lineage>
</organism>
<dbReference type="KEGG" id="ztr:MYCGRDRAFT_111491"/>
<evidence type="ECO:0000313" key="1">
    <source>
        <dbReference type="EMBL" id="EGP83111.1"/>
    </source>
</evidence>
<dbReference type="GO" id="GO:0008757">
    <property type="term" value="F:S-adenosylmethionine-dependent methyltransferase activity"/>
    <property type="evidence" value="ECO:0007669"/>
    <property type="project" value="UniProtKB-ARBA"/>
</dbReference>
<protein>
    <recommendedName>
        <fullName evidence="3">Elongation factor methyltransferase 6</fullName>
    </recommendedName>
</protein>
<dbReference type="EMBL" id="CM001207">
    <property type="protein sequence ID" value="EGP83111.1"/>
    <property type="molecule type" value="Genomic_DNA"/>
</dbReference>
<accession>F9XNT7</accession>
<dbReference type="PANTHER" id="PTHR14614">
    <property type="entry name" value="HEPATOCELLULAR CARCINOMA-ASSOCIATED ANTIGEN"/>
    <property type="match status" value="1"/>
</dbReference>
<dbReference type="SUPFAM" id="SSF53335">
    <property type="entry name" value="S-adenosyl-L-methionine-dependent methyltransferases"/>
    <property type="match status" value="1"/>
</dbReference>
<dbReference type="PANTHER" id="PTHR14614:SF152">
    <property type="entry name" value="PROTEIN-LYSINE N-METHYLTRANSFERASE EFM6"/>
    <property type="match status" value="1"/>
</dbReference>
<evidence type="ECO:0008006" key="3">
    <source>
        <dbReference type="Google" id="ProtNLM"/>
    </source>
</evidence>
<gene>
    <name evidence="1" type="ORF">MYCGRDRAFT_111491</name>
</gene>
<dbReference type="RefSeq" id="XP_003848135.1">
    <property type="nucleotide sequence ID" value="XM_003848087.1"/>
</dbReference>
<dbReference type="eggNOG" id="KOG2793">
    <property type="taxonomic scope" value="Eukaryota"/>
</dbReference>
<dbReference type="HOGENOM" id="CLU_055721_2_1_1"/>
<evidence type="ECO:0000313" key="2">
    <source>
        <dbReference type="Proteomes" id="UP000008062"/>
    </source>
</evidence>
<sequence>MALDEPELDHDGFALAEDLVQSPTHKAASTTTVDFDGLLDPGLLLHEDLAKGNGGQAWPAGVILTKYLLRRKREELRTASILAVAKACSPASPVYITDQGSMLALMQRNIALNDLAKNVKACVYDWGQAQPDDIPQTPPDVVLAADCVYFEPAFPLLQQTLQELLGPSTVCYFCFKRRRRADMHFMKAIKKKFLVEDIIDDPDQPSYSRENIYLSECSSKLVYPALRPVKLPPIVSARVTSSKRIPTTSTYTSTRLGERLNGDECAPSSPKCNNPASQVLGKAVHFDAALGRGDLEA</sequence>
<dbReference type="GO" id="GO:0005829">
    <property type="term" value="C:cytosol"/>
    <property type="evidence" value="ECO:0007669"/>
    <property type="project" value="TreeGrafter"/>
</dbReference>
<dbReference type="Proteomes" id="UP000008062">
    <property type="component" value="Chromosome 12"/>
</dbReference>
<dbReference type="STRING" id="336722.F9XNT7"/>
<dbReference type="AlphaFoldDB" id="F9XNT7"/>
<dbReference type="OrthoDB" id="407325at2759"/>
<dbReference type="GeneID" id="13401637"/>
<name>F9XNT7_ZYMTI</name>
<dbReference type="Pfam" id="PF10294">
    <property type="entry name" value="Methyltransf_16"/>
    <property type="match status" value="1"/>
</dbReference>
<dbReference type="Gene3D" id="3.40.50.150">
    <property type="entry name" value="Vaccinia Virus protein VP39"/>
    <property type="match status" value="1"/>
</dbReference>
<keyword evidence="2" id="KW-1185">Reference proteome</keyword>
<proteinExistence type="predicted"/>
<dbReference type="OMA" id="RRADMRF"/>
<dbReference type="InParanoid" id="F9XNT7"/>
<dbReference type="InterPro" id="IPR019410">
    <property type="entry name" value="Methyltransf_16"/>
</dbReference>
<dbReference type="FunCoup" id="F9XNT7">
    <property type="interactions" value="389"/>
</dbReference>
<dbReference type="InterPro" id="IPR029063">
    <property type="entry name" value="SAM-dependent_MTases_sf"/>
</dbReference>